<comment type="caution">
    <text evidence="8">The sequence shown here is derived from an EMBL/GenBank/DDBJ whole genome shotgun (WGS) entry which is preliminary data.</text>
</comment>
<evidence type="ECO:0000259" key="7">
    <source>
        <dbReference type="Pfam" id="PF00248"/>
    </source>
</evidence>
<dbReference type="PANTHER" id="PTHR43827">
    <property type="entry name" value="2,5-DIKETO-D-GLUCONIC ACID REDUCTASE"/>
    <property type="match status" value="1"/>
</dbReference>
<organism evidence="8 9">
    <name type="scientific">Cryobacterium melibiosiphilum</name>
    <dbReference type="NCBI Taxonomy" id="995039"/>
    <lineage>
        <taxon>Bacteria</taxon>
        <taxon>Bacillati</taxon>
        <taxon>Actinomycetota</taxon>
        <taxon>Actinomycetes</taxon>
        <taxon>Micrococcales</taxon>
        <taxon>Microbacteriaceae</taxon>
        <taxon>Cryobacterium</taxon>
    </lineage>
</organism>
<evidence type="ECO:0000256" key="2">
    <source>
        <dbReference type="ARBA" id="ARBA00022857"/>
    </source>
</evidence>
<evidence type="ECO:0000256" key="1">
    <source>
        <dbReference type="ARBA" id="ARBA00007905"/>
    </source>
</evidence>
<dbReference type="PANTHER" id="PTHR43827:SF3">
    <property type="entry name" value="NADP-DEPENDENT OXIDOREDUCTASE DOMAIN-CONTAINING PROTEIN"/>
    <property type="match status" value="1"/>
</dbReference>
<evidence type="ECO:0000256" key="3">
    <source>
        <dbReference type="ARBA" id="ARBA00023002"/>
    </source>
</evidence>
<dbReference type="GO" id="GO:0016616">
    <property type="term" value="F:oxidoreductase activity, acting on the CH-OH group of donors, NAD or NADP as acceptor"/>
    <property type="evidence" value="ECO:0007669"/>
    <property type="project" value="UniProtKB-ARBA"/>
</dbReference>
<dbReference type="PRINTS" id="PR00069">
    <property type="entry name" value="ALDKETRDTASE"/>
</dbReference>
<dbReference type="OrthoDB" id="9804790at2"/>
<gene>
    <name evidence="8" type="ORF">D6T64_07270</name>
</gene>
<dbReference type="InterPro" id="IPR036812">
    <property type="entry name" value="NAD(P)_OxRdtase_dom_sf"/>
</dbReference>
<sequence>MELSPRLPLNDGLSIPQLGLGVYKIADALAADTVQVALDAGYRHVDTAALYANERGVGQGIARSSVAREDVFVTTKVWNDRHGYDETLRAFDESLGKLGLDYVDLYLIHWPAPRQDRYVDTYRALEALRADGRARSIGVSNFHPHHLERLLAETSIVPAVNQIELHPWLPQAETRAYNAAHGIRTESWSPLARGRAIDNPVLDAIGAKHGKSAAQVVLRWHVQLGNIVIPKSVTPARIGANLDVFDFALDDDDLAAIAALDSGERTGKDPDDLD</sequence>
<evidence type="ECO:0000256" key="4">
    <source>
        <dbReference type="PIRSR" id="PIRSR000097-1"/>
    </source>
</evidence>
<dbReference type="EMBL" id="QZVS01000074">
    <property type="protein sequence ID" value="RJT89356.1"/>
    <property type="molecule type" value="Genomic_DNA"/>
</dbReference>
<dbReference type="PROSITE" id="PS00798">
    <property type="entry name" value="ALDOKETO_REDUCTASE_1"/>
    <property type="match status" value="1"/>
</dbReference>
<reference evidence="8 9" key="1">
    <citation type="submission" date="2018-09" db="EMBL/GenBank/DDBJ databases">
        <title>Novel species of Cryobacterium.</title>
        <authorList>
            <person name="Liu Q."/>
            <person name="Xin Y.-H."/>
        </authorList>
    </citation>
    <scope>NUCLEOTIDE SEQUENCE [LARGE SCALE GENOMIC DNA]</scope>
    <source>
        <strain evidence="8 9">Hh39</strain>
    </source>
</reference>
<dbReference type="PROSITE" id="PS00063">
    <property type="entry name" value="ALDOKETO_REDUCTASE_3"/>
    <property type="match status" value="1"/>
</dbReference>
<feature type="binding site" evidence="5">
    <location>
        <position position="109"/>
    </location>
    <ligand>
        <name>substrate</name>
    </ligand>
</feature>
<protein>
    <submittedName>
        <fullName evidence="8">Aldo/keto reductase</fullName>
    </submittedName>
</protein>
<proteinExistence type="inferred from homology"/>
<feature type="domain" description="NADP-dependent oxidoreductase" evidence="7">
    <location>
        <begin position="23"/>
        <end position="261"/>
    </location>
</feature>
<dbReference type="SUPFAM" id="SSF51430">
    <property type="entry name" value="NAD(P)-linked oxidoreductase"/>
    <property type="match status" value="1"/>
</dbReference>
<keyword evidence="2" id="KW-0521">NADP</keyword>
<dbReference type="AlphaFoldDB" id="A0A3A5MTQ5"/>
<dbReference type="InterPro" id="IPR023210">
    <property type="entry name" value="NADP_OxRdtase_dom"/>
</dbReference>
<evidence type="ECO:0000256" key="5">
    <source>
        <dbReference type="PIRSR" id="PIRSR000097-2"/>
    </source>
</evidence>
<dbReference type="Pfam" id="PF00248">
    <property type="entry name" value="Aldo_ket_red"/>
    <property type="match status" value="1"/>
</dbReference>
<dbReference type="RefSeq" id="WP_119973679.1">
    <property type="nucleotide sequence ID" value="NZ_JBHSQA010000001.1"/>
</dbReference>
<feature type="site" description="Lowers pKa of active site Tyr" evidence="6">
    <location>
        <position position="76"/>
    </location>
</feature>
<dbReference type="PROSITE" id="PS00062">
    <property type="entry name" value="ALDOKETO_REDUCTASE_2"/>
    <property type="match status" value="1"/>
</dbReference>
<dbReference type="PIRSF" id="PIRSF000097">
    <property type="entry name" value="AKR"/>
    <property type="match status" value="1"/>
</dbReference>
<dbReference type="Gene3D" id="3.20.20.100">
    <property type="entry name" value="NADP-dependent oxidoreductase domain"/>
    <property type="match status" value="1"/>
</dbReference>
<evidence type="ECO:0000256" key="6">
    <source>
        <dbReference type="PIRSR" id="PIRSR000097-3"/>
    </source>
</evidence>
<feature type="active site" description="Proton donor" evidence="4">
    <location>
        <position position="51"/>
    </location>
</feature>
<name>A0A3A5MTQ5_9MICO</name>
<evidence type="ECO:0000313" key="9">
    <source>
        <dbReference type="Proteomes" id="UP000272015"/>
    </source>
</evidence>
<evidence type="ECO:0000313" key="8">
    <source>
        <dbReference type="EMBL" id="RJT89356.1"/>
    </source>
</evidence>
<dbReference type="FunFam" id="3.20.20.100:FF:000015">
    <property type="entry name" value="Oxidoreductase, aldo/keto reductase family"/>
    <property type="match status" value="1"/>
</dbReference>
<dbReference type="Proteomes" id="UP000272015">
    <property type="component" value="Unassembled WGS sequence"/>
</dbReference>
<comment type="similarity">
    <text evidence="1">Belongs to the aldo/keto reductase family.</text>
</comment>
<dbReference type="InterPro" id="IPR020471">
    <property type="entry name" value="AKR"/>
</dbReference>
<keyword evidence="3" id="KW-0560">Oxidoreductase</keyword>
<dbReference type="InterPro" id="IPR018170">
    <property type="entry name" value="Aldo/ket_reductase_CS"/>
</dbReference>
<keyword evidence="9" id="KW-1185">Reference proteome</keyword>
<accession>A0A3A5MTQ5</accession>